<dbReference type="InterPro" id="IPR003346">
    <property type="entry name" value="Transposase_20"/>
</dbReference>
<dbReference type="Proteomes" id="UP000232638">
    <property type="component" value="Chromosome"/>
</dbReference>
<organism evidence="2 3">
    <name type="scientific">Candidatus Thiodictyon syntrophicum</name>
    <dbReference type="NCBI Taxonomy" id="1166950"/>
    <lineage>
        <taxon>Bacteria</taxon>
        <taxon>Pseudomonadati</taxon>
        <taxon>Pseudomonadota</taxon>
        <taxon>Gammaproteobacteria</taxon>
        <taxon>Chromatiales</taxon>
        <taxon>Chromatiaceae</taxon>
        <taxon>Thiodictyon</taxon>
    </lineage>
</organism>
<dbReference type="PANTHER" id="PTHR33055:SF13">
    <property type="entry name" value="TRANSPOSASE"/>
    <property type="match status" value="1"/>
</dbReference>
<protein>
    <recommendedName>
        <fullName evidence="1">Transposase IS116/IS110/IS902 C-terminal domain-containing protein</fullName>
    </recommendedName>
</protein>
<evidence type="ECO:0000313" key="2">
    <source>
        <dbReference type="EMBL" id="AUB82556.1"/>
    </source>
</evidence>
<dbReference type="Pfam" id="PF02371">
    <property type="entry name" value="Transposase_20"/>
    <property type="match status" value="1"/>
</dbReference>
<dbReference type="KEGG" id="tsy:THSYN_17470"/>
<dbReference type="GO" id="GO:0003677">
    <property type="term" value="F:DNA binding"/>
    <property type="evidence" value="ECO:0007669"/>
    <property type="project" value="InterPro"/>
</dbReference>
<proteinExistence type="predicted"/>
<dbReference type="AlphaFoldDB" id="A0A2K8UAG1"/>
<dbReference type="InterPro" id="IPR047650">
    <property type="entry name" value="Transpos_IS110"/>
</dbReference>
<name>A0A2K8UAG1_9GAMM</name>
<sequence>MGEDALLKVMAPVVGQVTSAVLVAAVGSPLSYPDTASYCKAFGLNLKERSSGKHKGKLKITKRGPSVARFYLYFAALRLIGHEPSVARWFAAKTERPGAMAGKQVVELMRKLARALWHHAHGRTFQAEKLFNLSAVAGA</sequence>
<gene>
    <name evidence="2" type="ORF">THSYN_17470</name>
</gene>
<dbReference type="PANTHER" id="PTHR33055">
    <property type="entry name" value="TRANSPOSASE FOR INSERTION SEQUENCE ELEMENT IS1111A"/>
    <property type="match status" value="1"/>
</dbReference>
<dbReference type="RefSeq" id="WP_100920280.1">
    <property type="nucleotide sequence ID" value="NZ_CP020370.1"/>
</dbReference>
<dbReference type="GO" id="GO:0004803">
    <property type="term" value="F:transposase activity"/>
    <property type="evidence" value="ECO:0007669"/>
    <property type="project" value="InterPro"/>
</dbReference>
<evidence type="ECO:0000313" key="3">
    <source>
        <dbReference type="Proteomes" id="UP000232638"/>
    </source>
</evidence>
<feature type="domain" description="Transposase IS116/IS110/IS902 C-terminal" evidence="1">
    <location>
        <begin position="12"/>
        <end position="85"/>
    </location>
</feature>
<dbReference type="OrthoDB" id="9795150at2"/>
<dbReference type="GO" id="GO:0006313">
    <property type="term" value="P:DNA transposition"/>
    <property type="evidence" value="ECO:0007669"/>
    <property type="project" value="InterPro"/>
</dbReference>
<keyword evidence="3" id="KW-1185">Reference proteome</keyword>
<reference evidence="2 3" key="1">
    <citation type="submission" date="2017-03" db="EMBL/GenBank/DDBJ databases">
        <title>Complete genome sequence of Candidatus 'Thiodictyon syntrophicum' sp. nov. strain Cad16T, a photolithoautotroph purple sulfur bacterium isolated from an alpine meromictic lake.</title>
        <authorList>
            <person name="Luedin S.M."/>
            <person name="Pothier J.F."/>
            <person name="Danza F."/>
            <person name="Storelli N."/>
            <person name="Wittwer M."/>
            <person name="Tonolla M."/>
        </authorList>
    </citation>
    <scope>NUCLEOTIDE SEQUENCE [LARGE SCALE GENOMIC DNA]</scope>
    <source>
        <strain evidence="2 3">Cad16T</strain>
    </source>
</reference>
<evidence type="ECO:0000259" key="1">
    <source>
        <dbReference type="Pfam" id="PF02371"/>
    </source>
</evidence>
<dbReference type="EMBL" id="CP020370">
    <property type="protein sequence ID" value="AUB82556.1"/>
    <property type="molecule type" value="Genomic_DNA"/>
</dbReference>
<accession>A0A2K8UAG1</accession>